<dbReference type="PATRIC" id="fig|1872076.5.peg.5749"/>
<dbReference type="InterPro" id="IPR029060">
    <property type="entry name" value="PIN-like_dom_sf"/>
</dbReference>
<comment type="caution">
    <text evidence="2">The sequence shown here is derived from an EMBL/GenBank/DDBJ whole genome shotgun (WGS) entry which is preliminary data.</text>
</comment>
<proteinExistence type="predicted"/>
<evidence type="ECO:0000259" key="1">
    <source>
        <dbReference type="Pfam" id="PF01850"/>
    </source>
</evidence>
<dbReference type="GO" id="GO:0016075">
    <property type="term" value="P:rRNA catabolic process"/>
    <property type="evidence" value="ECO:0007669"/>
    <property type="project" value="TreeGrafter"/>
</dbReference>
<sequence length="136" mass="15499">MNTVFVDTAALIALGDKGDHFHSQAMQIRNDLRKSRSSFMTTNAVILELASYFSQSHRRTLAIELIETIYGSKKWKCITLDDGLMMKGFNRYKQISDKNWSLVDCVCMIVAKDQGITDVFTTDHHFEQAGFTILLK</sequence>
<evidence type="ECO:0000313" key="3">
    <source>
        <dbReference type="Proteomes" id="UP000094056"/>
    </source>
</evidence>
<accession>A0A1E3X3E1</accession>
<protein>
    <recommendedName>
        <fullName evidence="1">PIN domain-containing protein</fullName>
    </recommendedName>
</protein>
<reference evidence="2 3" key="1">
    <citation type="submission" date="2016-07" db="EMBL/GenBank/DDBJ databases">
        <title>Draft genome of Scalindua rubra, obtained from a brine-seawater interface in the Red Sea, sheds light on salt adaptation in anammox bacteria.</title>
        <authorList>
            <person name="Speth D.R."/>
            <person name="Lagkouvardos I."/>
            <person name="Wang Y."/>
            <person name="Qian P.-Y."/>
            <person name="Dutilh B.E."/>
            <person name="Jetten M.S."/>
        </authorList>
    </citation>
    <scope>NUCLEOTIDE SEQUENCE [LARGE SCALE GENOMIC DNA]</scope>
    <source>
        <strain evidence="2">BSI-1</strain>
    </source>
</reference>
<dbReference type="InterPro" id="IPR002716">
    <property type="entry name" value="PIN_dom"/>
</dbReference>
<evidence type="ECO:0000313" key="2">
    <source>
        <dbReference type="EMBL" id="ODS30099.1"/>
    </source>
</evidence>
<dbReference type="PANTHER" id="PTHR42188">
    <property type="entry name" value="23S RRNA-SPECIFIC ENDONUCLEASE VAPC20"/>
    <property type="match status" value="1"/>
</dbReference>
<dbReference type="EMBL" id="MAYW01000284">
    <property type="protein sequence ID" value="ODS30099.1"/>
    <property type="molecule type" value="Genomic_DNA"/>
</dbReference>
<dbReference type="InterPro" id="IPR039018">
    <property type="entry name" value="VapC20-like"/>
</dbReference>
<dbReference type="Proteomes" id="UP000094056">
    <property type="component" value="Unassembled WGS sequence"/>
</dbReference>
<dbReference type="AlphaFoldDB" id="A0A1E3X3E1"/>
<dbReference type="SUPFAM" id="SSF88723">
    <property type="entry name" value="PIN domain-like"/>
    <property type="match status" value="1"/>
</dbReference>
<gene>
    <name evidence="2" type="ORF">SCARUB_04791</name>
</gene>
<name>A0A1E3X3E1_9BACT</name>
<dbReference type="Gene3D" id="3.40.50.1010">
    <property type="entry name" value="5'-nuclease"/>
    <property type="match status" value="1"/>
</dbReference>
<dbReference type="PANTHER" id="PTHR42188:SF1">
    <property type="entry name" value="23S RRNA-SPECIFIC ENDONUCLEASE VAPC20"/>
    <property type="match status" value="1"/>
</dbReference>
<dbReference type="Pfam" id="PF01850">
    <property type="entry name" value="PIN"/>
    <property type="match status" value="1"/>
</dbReference>
<organism evidence="2 3">
    <name type="scientific">Candidatus Scalindua rubra</name>
    <dbReference type="NCBI Taxonomy" id="1872076"/>
    <lineage>
        <taxon>Bacteria</taxon>
        <taxon>Pseudomonadati</taxon>
        <taxon>Planctomycetota</taxon>
        <taxon>Candidatus Brocadiia</taxon>
        <taxon>Candidatus Brocadiales</taxon>
        <taxon>Candidatus Scalinduaceae</taxon>
        <taxon>Candidatus Scalindua</taxon>
    </lineage>
</organism>
<dbReference type="GO" id="GO:0004521">
    <property type="term" value="F:RNA endonuclease activity"/>
    <property type="evidence" value="ECO:0007669"/>
    <property type="project" value="InterPro"/>
</dbReference>
<feature type="domain" description="PIN" evidence="1">
    <location>
        <begin position="4"/>
        <end position="130"/>
    </location>
</feature>